<protein>
    <submittedName>
        <fullName evidence="1">Uncharacterized protein</fullName>
    </submittedName>
</protein>
<dbReference type="EMBL" id="BNJK01000002">
    <property type="protein sequence ID" value="GHP00469.1"/>
    <property type="molecule type" value="Genomic_DNA"/>
</dbReference>
<accession>A0A8J3IXV4</accession>
<dbReference type="Proteomes" id="UP000597444">
    <property type="component" value="Unassembled WGS sequence"/>
</dbReference>
<keyword evidence="2" id="KW-1185">Reference proteome</keyword>
<gene>
    <name evidence="1" type="ORF">KSF_105160</name>
</gene>
<name>A0A8J3IXV4_9CHLR</name>
<organism evidence="1 2">
    <name type="scientific">Reticulibacter mediterranei</name>
    <dbReference type="NCBI Taxonomy" id="2778369"/>
    <lineage>
        <taxon>Bacteria</taxon>
        <taxon>Bacillati</taxon>
        <taxon>Chloroflexota</taxon>
        <taxon>Ktedonobacteria</taxon>
        <taxon>Ktedonobacterales</taxon>
        <taxon>Reticulibacteraceae</taxon>
        <taxon>Reticulibacter</taxon>
    </lineage>
</organism>
<comment type="caution">
    <text evidence="1">The sequence shown here is derived from an EMBL/GenBank/DDBJ whole genome shotgun (WGS) entry which is preliminary data.</text>
</comment>
<reference evidence="1" key="1">
    <citation type="submission" date="2020-10" db="EMBL/GenBank/DDBJ databases">
        <title>Taxonomic study of unclassified bacteria belonging to the class Ktedonobacteria.</title>
        <authorList>
            <person name="Yabe S."/>
            <person name="Wang C.M."/>
            <person name="Zheng Y."/>
            <person name="Sakai Y."/>
            <person name="Cavaletti L."/>
            <person name="Monciardini P."/>
            <person name="Donadio S."/>
        </authorList>
    </citation>
    <scope>NUCLEOTIDE SEQUENCE</scope>
    <source>
        <strain evidence="1">ID150040</strain>
    </source>
</reference>
<dbReference type="AlphaFoldDB" id="A0A8J3IXV4"/>
<evidence type="ECO:0000313" key="1">
    <source>
        <dbReference type="EMBL" id="GHP00469.1"/>
    </source>
</evidence>
<proteinExistence type="predicted"/>
<sequence>MEQLGLFGLSNHSKQLGDQGNLASHVSFFHALQLPFSHSIHDLVALQRSPRRLKGEETHPRLRQAFDEAVILFHEIIQIPHLP</sequence>
<evidence type="ECO:0000313" key="2">
    <source>
        <dbReference type="Proteomes" id="UP000597444"/>
    </source>
</evidence>